<dbReference type="EMBL" id="FQWC01000002">
    <property type="protein sequence ID" value="SHG36843.1"/>
    <property type="molecule type" value="Genomic_DNA"/>
</dbReference>
<evidence type="ECO:0000313" key="3">
    <source>
        <dbReference type="Proteomes" id="UP000184071"/>
    </source>
</evidence>
<dbReference type="Pfam" id="PF14280">
    <property type="entry name" value="DUF4365"/>
    <property type="match status" value="1"/>
</dbReference>
<accession>A0A1M5J9Z2</accession>
<dbReference type="STRING" id="370979.SAMN05443663_102640"/>
<gene>
    <name evidence="2" type="ORF">SAMN05443663_102640</name>
</gene>
<dbReference type="Proteomes" id="UP000184071">
    <property type="component" value="Unassembled WGS sequence"/>
</dbReference>
<organism evidence="2 3">
    <name type="scientific">Flavobacterium defluvii</name>
    <dbReference type="NCBI Taxonomy" id="370979"/>
    <lineage>
        <taxon>Bacteria</taxon>
        <taxon>Pseudomonadati</taxon>
        <taxon>Bacteroidota</taxon>
        <taxon>Flavobacteriia</taxon>
        <taxon>Flavobacteriales</taxon>
        <taxon>Flavobacteriaceae</taxon>
        <taxon>Flavobacterium</taxon>
    </lineage>
</organism>
<dbReference type="RefSeq" id="WP_073414710.1">
    <property type="nucleotide sequence ID" value="NZ_FQWC01000002.1"/>
</dbReference>
<dbReference type="InterPro" id="IPR025375">
    <property type="entry name" value="DUF4365"/>
</dbReference>
<dbReference type="OrthoDB" id="779764at2"/>
<dbReference type="AlphaFoldDB" id="A0A1M5J9Z2"/>
<keyword evidence="3" id="KW-1185">Reference proteome</keyword>
<reference evidence="3" key="1">
    <citation type="submission" date="2016-11" db="EMBL/GenBank/DDBJ databases">
        <authorList>
            <person name="Varghese N."/>
            <person name="Submissions S."/>
        </authorList>
    </citation>
    <scope>NUCLEOTIDE SEQUENCE [LARGE SCALE GENOMIC DNA]</scope>
    <source>
        <strain evidence="3">DSM 17963</strain>
    </source>
</reference>
<protein>
    <recommendedName>
        <fullName evidence="1">DUF4365 domain-containing protein</fullName>
    </recommendedName>
</protein>
<evidence type="ECO:0000259" key="1">
    <source>
        <dbReference type="Pfam" id="PF14280"/>
    </source>
</evidence>
<feature type="domain" description="DUF4365" evidence="1">
    <location>
        <begin position="24"/>
        <end position="140"/>
    </location>
</feature>
<proteinExistence type="predicted"/>
<name>A0A1M5J9Z2_9FLAO</name>
<evidence type="ECO:0000313" key="2">
    <source>
        <dbReference type="EMBL" id="SHG36843.1"/>
    </source>
</evidence>
<sequence length="609" mass="70845">MAVKDFDDENLPKVNPNESLETISSVLFRKRFPVQKFEIRSETMRDKGIDFHIELKKESASGGSVYTNYRFAVQLKATNKIKQGTDGSFGLQISTSNISYLLNNGMPAYYVFYHHPSACFYFENVKNILDQIKGRNGKWQQKAKQKIYFTKILSEQAVQEIYEETYASGVLLRRINSYRFPSNSPNSSSLLIDSDNIVYSVSENIEYIDKFGADLVNAHRFDTVIEMEKRSWPRNTATPRFYLFCGIAYFQRGDLYKAMDLLKSAKKYSDEFDPEGRAIIEHTILNTRYLLDIISKEQYDRAVKKIGHLEDSGSFFQIENAFEELSSNSGEPASSILKFYESMQKVIENEKKIGLRIIAFNKIIDAESSILFSDLAKNSVYVAGRVQNLLHTTVFKQWLELEKIFRWRLNSIVDYAENCGYFISIGILTLAGIKWEYQKAFHLHYLSCWKYRSFDLLQPVDPSVLEKLRRNCDHLDKLAEAFEQNEYRENMLCCIILKYEILQFSGNVNAACDAKEKILEVIDAFEFEGLRKEYEPIFNQGTSHENFVAKYTSHMNRIQDLAVQEGIDCYRMLSREELAFRPRWSIRDFPAFDFSIMPHENEGEKDILN</sequence>